<evidence type="ECO:0000256" key="4">
    <source>
        <dbReference type="ARBA" id="ARBA00023163"/>
    </source>
</evidence>
<dbReference type="PROSITE" id="PS50888">
    <property type="entry name" value="BHLH"/>
    <property type="match status" value="1"/>
</dbReference>
<evidence type="ECO:0000256" key="3">
    <source>
        <dbReference type="ARBA" id="ARBA00023125"/>
    </source>
</evidence>
<protein>
    <recommendedName>
        <fullName evidence="7">BHLH domain-containing protein</fullName>
    </recommendedName>
</protein>
<reference evidence="8" key="1">
    <citation type="journal article" date="2023" name="Mol. Biol. Evol.">
        <title>Third-Generation Sequencing Reveals the Adaptive Role of the Epigenome in Three Deep-Sea Polychaetes.</title>
        <authorList>
            <person name="Perez M."/>
            <person name="Aroh O."/>
            <person name="Sun Y."/>
            <person name="Lan Y."/>
            <person name="Juniper S.K."/>
            <person name="Young C.R."/>
            <person name="Angers B."/>
            <person name="Qian P.Y."/>
        </authorList>
    </citation>
    <scope>NUCLEOTIDE SEQUENCE</scope>
    <source>
        <strain evidence="8">R07B-5</strain>
    </source>
</reference>
<organism evidence="8 9">
    <name type="scientific">Ridgeia piscesae</name>
    <name type="common">Tubeworm</name>
    <dbReference type="NCBI Taxonomy" id="27915"/>
    <lineage>
        <taxon>Eukaryota</taxon>
        <taxon>Metazoa</taxon>
        <taxon>Spiralia</taxon>
        <taxon>Lophotrochozoa</taxon>
        <taxon>Annelida</taxon>
        <taxon>Polychaeta</taxon>
        <taxon>Sedentaria</taxon>
        <taxon>Canalipalpata</taxon>
        <taxon>Sabellida</taxon>
        <taxon>Siboglinidae</taxon>
        <taxon>Ridgeia</taxon>
    </lineage>
</organism>
<dbReference type="SUPFAM" id="SSF47459">
    <property type="entry name" value="HLH, helix-loop-helix DNA-binding domain"/>
    <property type="match status" value="1"/>
</dbReference>
<feature type="domain" description="BHLH" evidence="7">
    <location>
        <begin position="45"/>
        <end position="96"/>
    </location>
</feature>
<dbReference type="InterPro" id="IPR011598">
    <property type="entry name" value="bHLH_dom"/>
</dbReference>
<dbReference type="SMART" id="SM00353">
    <property type="entry name" value="HLH"/>
    <property type="match status" value="1"/>
</dbReference>
<name>A0AAD9UGF3_RIDPI</name>
<dbReference type="Proteomes" id="UP001209878">
    <property type="component" value="Unassembled WGS sequence"/>
</dbReference>
<dbReference type="Pfam" id="PF00010">
    <property type="entry name" value="HLH"/>
    <property type="match status" value="1"/>
</dbReference>
<dbReference type="InterPro" id="IPR052207">
    <property type="entry name" value="Max-like/E-box_TFs"/>
</dbReference>
<dbReference type="GO" id="GO:0005634">
    <property type="term" value="C:nucleus"/>
    <property type="evidence" value="ECO:0007669"/>
    <property type="project" value="UniProtKB-SubCell"/>
</dbReference>
<feature type="region of interest" description="Disordered" evidence="6">
    <location>
        <begin position="282"/>
        <end position="322"/>
    </location>
</feature>
<dbReference type="GO" id="GO:0046983">
    <property type="term" value="F:protein dimerization activity"/>
    <property type="evidence" value="ECO:0007669"/>
    <property type="project" value="InterPro"/>
</dbReference>
<keyword evidence="5" id="KW-0539">Nucleus</keyword>
<dbReference type="Gene3D" id="4.10.280.10">
    <property type="entry name" value="Helix-loop-helix DNA-binding domain"/>
    <property type="match status" value="1"/>
</dbReference>
<evidence type="ECO:0000256" key="5">
    <source>
        <dbReference type="ARBA" id="ARBA00023242"/>
    </source>
</evidence>
<dbReference type="EMBL" id="JAODUO010000130">
    <property type="protein sequence ID" value="KAK2188507.1"/>
    <property type="molecule type" value="Genomic_DNA"/>
</dbReference>
<evidence type="ECO:0000313" key="9">
    <source>
        <dbReference type="Proteomes" id="UP001209878"/>
    </source>
</evidence>
<proteinExistence type="predicted"/>
<comment type="subcellular location">
    <subcellularLocation>
        <location evidence="1">Nucleus</location>
    </subcellularLocation>
</comment>
<keyword evidence="4" id="KW-0804">Transcription</keyword>
<keyword evidence="2" id="KW-0805">Transcription regulation</keyword>
<evidence type="ECO:0000313" key="8">
    <source>
        <dbReference type="EMBL" id="KAK2188507.1"/>
    </source>
</evidence>
<evidence type="ECO:0000256" key="1">
    <source>
        <dbReference type="ARBA" id="ARBA00004123"/>
    </source>
</evidence>
<comment type="caution">
    <text evidence="8">The sequence shown here is derived from an EMBL/GenBank/DDBJ whole genome shotgun (WGS) entry which is preliminary data.</text>
</comment>
<dbReference type="GO" id="GO:0000978">
    <property type="term" value="F:RNA polymerase II cis-regulatory region sequence-specific DNA binding"/>
    <property type="evidence" value="ECO:0007669"/>
    <property type="project" value="TreeGrafter"/>
</dbReference>
<dbReference type="GO" id="GO:0000981">
    <property type="term" value="F:DNA-binding transcription factor activity, RNA polymerase II-specific"/>
    <property type="evidence" value="ECO:0007669"/>
    <property type="project" value="TreeGrafter"/>
</dbReference>
<evidence type="ECO:0000256" key="6">
    <source>
        <dbReference type="SAM" id="MobiDB-lite"/>
    </source>
</evidence>
<dbReference type="PANTHER" id="PTHR15741:SF27">
    <property type="entry name" value="TRANSCRIPTION FACTOR AP-4"/>
    <property type="match status" value="1"/>
</dbReference>
<dbReference type="InterPro" id="IPR036638">
    <property type="entry name" value="HLH_DNA-bd_sf"/>
</dbReference>
<feature type="compositionally biased region" description="Basic and acidic residues" evidence="6">
    <location>
        <begin position="291"/>
        <end position="301"/>
    </location>
</feature>
<accession>A0AAD9UGF3</accession>
<dbReference type="CDD" id="cd11419">
    <property type="entry name" value="bHLHzip_TFAP4"/>
    <property type="match status" value="1"/>
</dbReference>
<dbReference type="AlphaFoldDB" id="A0AAD9UGF3"/>
<gene>
    <name evidence="8" type="ORF">NP493_130g03000</name>
</gene>
<keyword evidence="3" id="KW-0238">DNA-binding</keyword>
<evidence type="ECO:0000256" key="2">
    <source>
        <dbReference type="ARBA" id="ARBA00023015"/>
    </source>
</evidence>
<keyword evidence="9" id="KW-1185">Reference proteome</keyword>
<evidence type="ECO:0000259" key="7">
    <source>
        <dbReference type="PROSITE" id="PS50888"/>
    </source>
</evidence>
<feature type="region of interest" description="Disordered" evidence="6">
    <location>
        <begin position="119"/>
        <end position="157"/>
    </location>
</feature>
<dbReference type="PANTHER" id="PTHR15741">
    <property type="entry name" value="BASIC HELIX-LOOP-HELIX ZIP TRANSCRIPTION FACTOR"/>
    <property type="match status" value="1"/>
</dbReference>
<sequence>MSLYPRVTEKRKTMDGMPVLQKELGGAMTSMPSSPKGQLDQDKRMRREIANCNERRRMQSINSGFQSLKTLLPHHDSEKLSKAAILQQTSEYISSLEQEKKRLQLQNAKLKLMLQEMRQLDSDGSSEGSPPPKRKKRDTESSDEGISLSGGDSDEVDEMRREMVELRRQLEHERHLRVRLEEQTRQLETQLYPERHLRQIASHVEAQMRYHEEKQRYYDQHQHLQDRCRPDHLLTAKTPLPSHRSMPPSILSSSMSRRNLDTIVEAIRHLEGDQVLYGRESPANAAAQRIPHSEESEKESSCSDLDDSQSESSTHELPVSHMANHLKITSTLSLPPVKRYMASPVQLLHRPAVIVQNSS</sequence>